<gene>
    <name evidence="3" type="ORF">VitviT2T_025442</name>
</gene>
<name>A0ABY9DJT6_VITVI</name>
<feature type="domain" description="Fungal lipase-type" evidence="2">
    <location>
        <begin position="163"/>
        <end position="223"/>
    </location>
</feature>
<accession>A0ABY9DJT6</accession>
<evidence type="ECO:0000313" key="3">
    <source>
        <dbReference type="EMBL" id="WKA07647.1"/>
    </source>
</evidence>
<dbReference type="InterPro" id="IPR029058">
    <property type="entry name" value="AB_hydrolase_fold"/>
</dbReference>
<dbReference type="SUPFAM" id="SSF53474">
    <property type="entry name" value="alpha/beta-Hydrolases"/>
    <property type="match status" value="1"/>
</dbReference>
<keyword evidence="4" id="KW-1185">Reference proteome</keyword>
<dbReference type="PANTHER" id="PTHR31479:SF2">
    <property type="entry name" value="ALPHA_BETA-HYDROLASES SUPERFAMILY PROTEIN"/>
    <property type="match status" value="1"/>
</dbReference>
<dbReference type="Gene3D" id="3.40.50.1820">
    <property type="entry name" value="alpha/beta hydrolase"/>
    <property type="match status" value="1"/>
</dbReference>
<evidence type="ECO:0000256" key="1">
    <source>
        <dbReference type="ARBA" id="ARBA00022801"/>
    </source>
</evidence>
<sequence>MVNSARACILKIFVGERLDMSFLQIKDTYISFQEWKEEGSISTQSLMSVQREDFEHTGPKQLTDVDWANDHHLRAVAASLVQGAYNLEFDRQDSQDPQGRWWHFFHFELKHKLIDDKDSSIYGVVYEIKCTYPNHLPESTPKFVIAFRGTIISTKSRDMKLNMKVFAGKLHKDKPRFKHALEAVKAVVQEAWPANIWLVGHSLGASIAMLVGKSMAQEGKNLKTFLFNPPFLRYSLSKNIKNPTLKDGILSTKNVIKAGISFVGGDHLWQELHHQFNKLSPWIPYLFVNQDDPLCSGYIDHFRNRKIKDEIRSIRSAIKAAFVKDPQLPIYLLPKAYLTISKISSSPLQAHGLKQWWYQMSIGPGFANSSTKVLIDDAIPVGEP</sequence>
<keyword evidence="1" id="KW-0378">Hydrolase</keyword>
<dbReference type="PANTHER" id="PTHR31479">
    <property type="entry name" value="ALPHA/BETA-HYDROLASES SUPERFAMILY PROTEIN"/>
    <property type="match status" value="1"/>
</dbReference>
<dbReference type="Pfam" id="PF01764">
    <property type="entry name" value="Lipase_3"/>
    <property type="match status" value="1"/>
</dbReference>
<dbReference type="Proteomes" id="UP001227230">
    <property type="component" value="Chromosome 16"/>
</dbReference>
<reference evidence="3 4" key="1">
    <citation type="journal article" date="2023" name="Hortic Res">
        <title>The complete reference genome for grapevine (Vitis vinifera L.) genetics and breeding.</title>
        <authorList>
            <person name="Shi X."/>
            <person name="Cao S."/>
            <person name="Wang X."/>
            <person name="Huang S."/>
            <person name="Wang Y."/>
            <person name="Liu Z."/>
            <person name="Liu W."/>
            <person name="Leng X."/>
            <person name="Peng Y."/>
            <person name="Wang N."/>
            <person name="Wang Y."/>
            <person name="Ma Z."/>
            <person name="Xu X."/>
            <person name="Zhang F."/>
            <person name="Xue H."/>
            <person name="Zhong H."/>
            <person name="Wang Y."/>
            <person name="Zhang K."/>
            <person name="Velt A."/>
            <person name="Avia K."/>
            <person name="Holtgrawe D."/>
            <person name="Grimplet J."/>
            <person name="Matus J.T."/>
            <person name="Ware D."/>
            <person name="Wu X."/>
            <person name="Wang H."/>
            <person name="Liu C."/>
            <person name="Fang Y."/>
            <person name="Rustenholz C."/>
            <person name="Cheng Z."/>
            <person name="Xiao H."/>
            <person name="Zhou Y."/>
        </authorList>
    </citation>
    <scope>NUCLEOTIDE SEQUENCE [LARGE SCALE GENOMIC DNA]</scope>
    <source>
        <strain evidence="4">cv. Pinot noir / PN40024</strain>
        <tissue evidence="3">Leaf</tissue>
    </source>
</reference>
<dbReference type="InterPro" id="IPR002921">
    <property type="entry name" value="Fungal_lipase-type"/>
</dbReference>
<protein>
    <recommendedName>
        <fullName evidence="2">Fungal lipase-type domain-containing protein</fullName>
    </recommendedName>
</protein>
<evidence type="ECO:0000259" key="2">
    <source>
        <dbReference type="Pfam" id="PF01764"/>
    </source>
</evidence>
<dbReference type="EMBL" id="CP126663">
    <property type="protein sequence ID" value="WKA07647.1"/>
    <property type="molecule type" value="Genomic_DNA"/>
</dbReference>
<proteinExistence type="predicted"/>
<evidence type="ECO:0000313" key="4">
    <source>
        <dbReference type="Proteomes" id="UP001227230"/>
    </source>
</evidence>
<organism evidence="3 4">
    <name type="scientific">Vitis vinifera</name>
    <name type="common">Grape</name>
    <dbReference type="NCBI Taxonomy" id="29760"/>
    <lineage>
        <taxon>Eukaryota</taxon>
        <taxon>Viridiplantae</taxon>
        <taxon>Streptophyta</taxon>
        <taxon>Embryophyta</taxon>
        <taxon>Tracheophyta</taxon>
        <taxon>Spermatophyta</taxon>
        <taxon>Magnoliopsida</taxon>
        <taxon>eudicotyledons</taxon>
        <taxon>Gunneridae</taxon>
        <taxon>Pentapetalae</taxon>
        <taxon>rosids</taxon>
        <taxon>Vitales</taxon>
        <taxon>Vitaceae</taxon>
        <taxon>Viteae</taxon>
        <taxon>Vitis</taxon>
    </lineage>
</organism>